<dbReference type="Pfam" id="PF08378">
    <property type="entry name" value="NERD"/>
    <property type="match status" value="1"/>
</dbReference>
<sequence>MSRHEPTCATSLCVNGAPARTTARSVRERMNTVLATSAVTTPAETPLPVVLLIVALTAVAAATGAAVAIRSRLRRRLEDAERAHRAELAAHETSAAAVRTRLQQQEAMSVNALEAERILRGEQVDALLAQLSHGMKWEQTSREFIRRETAALQVDGVLVTNLFLLTADEGGAPFVTQIDHLLVTAQAIVVVEAKHWQGVVFDDVDPATLHPALAPVSGSLELPSSFAIQLRGGRNTPLSVDLRPSPRAQARAQAAHLSRMLKAEHDQVSWIQTAVLYSHPEVRLFSGTRPAGDSRGHVQTPALDSTSFRAFLRGALGRSTDKPNDARSIVRSLEPHAADIVGLGEMSGEWPDFLRTAVSPGATRQPLQAQPSPSPSSL</sequence>
<evidence type="ECO:0000256" key="1">
    <source>
        <dbReference type="SAM" id="MobiDB-lite"/>
    </source>
</evidence>
<gene>
    <name evidence="4" type="ORF">E5344_02275</name>
</gene>
<feature type="compositionally biased region" description="Low complexity" evidence="1">
    <location>
        <begin position="365"/>
        <end position="378"/>
    </location>
</feature>
<evidence type="ECO:0000313" key="5">
    <source>
        <dbReference type="Proteomes" id="UP000309893"/>
    </source>
</evidence>
<dbReference type="EMBL" id="SRYO01000001">
    <property type="protein sequence ID" value="TGY39451.1"/>
    <property type="molecule type" value="Genomic_DNA"/>
</dbReference>
<feature type="transmembrane region" description="Helical" evidence="2">
    <location>
        <begin position="47"/>
        <end position="69"/>
    </location>
</feature>
<evidence type="ECO:0000313" key="4">
    <source>
        <dbReference type="EMBL" id="TGY39451.1"/>
    </source>
</evidence>
<keyword evidence="2" id="KW-1133">Transmembrane helix</keyword>
<evidence type="ECO:0000256" key="2">
    <source>
        <dbReference type="SAM" id="Phobius"/>
    </source>
</evidence>
<comment type="caution">
    <text evidence="4">The sequence shown here is derived from an EMBL/GenBank/DDBJ whole genome shotgun (WGS) entry which is preliminary data.</text>
</comment>
<feature type="domain" description="NERD" evidence="3">
    <location>
        <begin position="134"/>
        <end position="276"/>
    </location>
</feature>
<dbReference type="Proteomes" id="UP000309893">
    <property type="component" value="Unassembled WGS sequence"/>
</dbReference>
<proteinExistence type="predicted"/>
<reference evidence="4 5" key="1">
    <citation type="submission" date="2019-04" db="EMBL/GenBank/DDBJ databases">
        <title>Microbes associate with the intestines of laboratory mice.</title>
        <authorList>
            <person name="Navarre W."/>
            <person name="Wong E."/>
            <person name="Huang K."/>
            <person name="Tropini C."/>
            <person name="Ng K."/>
            <person name="Yu B."/>
        </authorList>
    </citation>
    <scope>NUCLEOTIDE SEQUENCE [LARGE SCALE GENOMIC DNA]</scope>
    <source>
        <strain evidence="4 5">NM46_B2-13</strain>
    </source>
</reference>
<keyword evidence="2" id="KW-0812">Transmembrane</keyword>
<name>A0A4S2DEU9_9MICO</name>
<protein>
    <submittedName>
        <fullName evidence="4">NERD domain-containing protein</fullName>
    </submittedName>
</protein>
<dbReference type="OrthoDB" id="5108885at2"/>
<feature type="region of interest" description="Disordered" evidence="1">
    <location>
        <begin position="356"/>
        <end position="378"/>
    </location>
</feature>
<organism evidence="4 5">
    <name type="scientific">Microbacterium laevaniformans</name>
    <dbReference type="NCBI Taxonomy" id="36807"/>
    <lineage>
        <taxon>Bacteria</taxon>
        <taxon>Bacillati</taxon>
        <taxon>Actinomycetota</taxon>
        <taxon>Actinomycetes</taxon>
        <taxon>Micrococcales</taxon>
        <taxon>Microbacteriaceae</taxon>
        <taxon>Microbacterium</taxon>
    </lineage>
</organism>
<dbReference type="AlphaFoldDB" id="A0A4S2DEU9"/>
<evidence type="ECO:0000259" key="3">
    <source>
        <dbReference type="Pfam" id="PF08378"/>
    </source>
</evidence>
<keyword evidence="2" id="KW-0472">Membrane</keyword>
<accession>A0A4S2DEU9</accession>
<dbReference type="InterPro" id="IPR011528">
    <property type="entry name" value="NERD"/>
</dbReference>